<dbReference type="InterPro" id="IPR036869">
    <property type="entry name" value="J_dom_sf"/>
</dbReference>
<evidence type="ECO:0000313" key="3">
    <source>
        <dbReference type="Proteomes" id="UP000515123"/>
    </source>
</evidence>
<keyword evidence="3" id="KW-1185">Reference proteome</keyword>
<dbReference type="Gene3D" id="1.10.287.110">
    <property type="entry name" value="DnaJ domain"/>
    <property type="match status" value="1"/>
</dbReference>
<organism evidence="3 4">
    <name type="scientific">Ananas comosus</name>
    <name type="common">Pineapple</name>
    <name type="synonym">Ananas ananas</name>
    <dbReference type="NCBI Taxonomy" id="4615"/>
    <lineage>
        <taxon>Eukaryota</taxon>
        <taxon>Viridiplantae</taxon>
        <taxon>Streptophyta</taxon>
        <taxon>Embryophyta</taxon>
        <taxon>Tracheophyta</taxon>
        <taxon>Spermatophyta</taxon>
        <taxon>Magnoliopsida</taxon>
        <taxon>Liliopsida</taxon>
        <taxon>Poales</taxon>
        <taxon>Bromeliaceae</taxon>
        <taxon>Bromelioideae</taxon>
        <taxon>Ananas</taxon>
    </lineage>
</organism>
<accession>A0A6P5GTX3</accession>
<reference evidence="4" key="2">
    <citation type="submission" date="2025-08" db="UniProtKB">
        <authorList>
            <consortium name="RefSeq"/>
        </authorList>
    </citation>
    <scope>IDENTIFICATION</scope>
    <source>
        <tissue evidence="4">Leaf</tissue>
    </source>
</reference>
<dbReference type="Proteomes" id="UP000515123">
    <property type="component" value="Linkage group 18"/>
</dbReference>
<dbReference type="PROSITE" id="PS00636">
    <property type="entry name" value="DNAJ_1"/>
    <property type="match status" value="1"/>
</dbReference>
<dbReference type="InterPro" id="IPR018253">
    <property type="entry name" value="DnaJ_domain_CS"/>
</dbReference>
<dbReference type="GO" id="GO:0005783">
    <property type="term" value="C:endoplasmic reticulum"/>
    <property type="evidence" value="ECO:0007669"/>
    <property type="project" value="UniProtKB-ARBA"/>
</dbReference>
<dbReference type="Pfam" id="PF00226">
    <property type="entry name" value="DnaJ"/>
    <property type="match status" value="1"/>
</dbReference>
<dbReference type="InterPro" id="IPR053232">
    <property type="entry name" value="DnaJ_C/III_chloroplastic"/>
</dbReference>
<reference evidence="3" key="1">
    <citation type="journal article" date="2015" name="Nat. Genet.">
        <title>The pineapple genome and the evolution of CAM photosynthesis.</title>
        <authorList>
            <person name="Ming R."/>
            <person name="VanBuren R."/>
            <person name="Wai C.M."/>
            <person name="Tang H."/>
            <person name="Schatz M.C."/>
            <person name="Bowers J.E."/>
            <person name="Lyons E."/>
            <person name="Wang M.L."/>
            <person name="Chen J."/>
            <person name="Biggers E."/>
            <person name="Zhang J."/>
            <person name="Huang L."/>
            <person name="Zhang L."/>
            <person name="Miao W."/>
            <person name="Zhang J."/>
            <person name="Ye Z."/>
            <person name="Miao C."/>
            <person name="Lin Z."/>
            <person name="Wang H."/>
            <person name="Zhou H."/>
            <person name="Yim W.C."/>
            <person name="Priest H.D."/>
            <person name="Zheng C."/>
            <person name="Woodhouse M."/>
            <person name="Edger P.P."/>
            <person name="Guyot R."/>
            <person name="Guo H.B."/>
            <person name="Guo H."/>
            <person name="Zheng G."/>
            <person name="Singh R."/>
            <person name="Sharma A."/>
            <person name="Min X."/>
            <person name="Zheng Y."/>
            <person name="Lee H."/>
            <person name="Gurtowski J."/>
            <person name="Sedlazeck F.J."/>
            <person name="Harkess A."/>
            <person name="McKain M.R."/>
            <person name="Liao Z."/>
            <person name="Fang J."/>
            <person name="Liu J."/>
            <person name="Zhang X."/>
            <person name="Zhang Q."/>
            <person name="Hu W."/>
            <person name="Qin Y."/>
            <person name="Wang K."/>
            <person name="Chen L.Y."/>
            <person name="Shirley N."/>
            <person name="Lin Y.R."/>
            <person name="Liu L.Y."/>
            <person name="Hernandez A.G."/>
            <person name="Wright C.L."/>
            <person name="Bulone V."/>
            <person name="Tuskan G.A."/>
            <person name="Heath K."/>
            <person name="Zee F."/>
            <person name="Moore P.H."/>
            <person name="Sunkar R."/>
            <person name="Leebens-Mack J.H."/>
            <person name="Mockler T."/>
            <person name="Bennetzen J.L."/>
            <person name="Freeling M."/>
            <person name="Sankoff D."/>
            <person name="Paterson A.H."/>
            <person name="Zhu X."/>
            <person name="Yang X."/>
            <person name="Smith J.A."/>
            <person name="Cushman J.C."/>
            <person name="Paull R.E."/>
            <person name="Yu Q."/>
        </authorList>
    </citation>
    <scope>NUCLEOTIDE SEQUENCE [LARGE SCALE GENOMIC DNA]</scope>
    <source>
        <strain evidence="3">cv. F153</strain>
    </source>
</reference>
<dbReference type="AlphaFoldDB" id="A0A6P5GTX3"/>
<feature type="region of interest" description="Disordered" evidence="1">
    <location>
        <begin position="175"/>
        <end position="207"/>
    </location>
</feature>
<evidence type="ECO:0000313" key="4">
    <source>
        <dbReference type="RefSeq" id="XP_020108925.1"/>
    </source>
</evidence>
<dbReference type="OrthoDB" id="784706at2759"/>
<dbReference type="CDD" id="cd06257">
    <property type="entry name" value="DnaJ"/>
    <property type="match status" value="1"/>
</dbReference>
<evidence type="ECO:0000256" key="1">
    <source>
        <dbReference type="SAM" id="MobiDB-lite"/>
    </source>
</evidence>
<sequence>MYLPFINTKLKPNRSQTTHTNSVIKMLQLSPPTLLRSTAVSLPLLPKPLGPRPIRRGRVMAAGTMYELLAVEETAGPEEIKAAYRRAARRWHPDACRSDGDRGAFAERFMRAREAYEVLSDPALREDYDLALRAGVAPESWAAAVGGGVALRRRRGRSGGGGGFGDWEAQLEGLGRRAATERGGEETWGSRVRRARDRDRSQAQPSD</sequence>
<name>A0A6P5GTX3_ANACO</name>
<feature type="domain" description="J" evidence="2">
    <location>
        <begin position="64"/>
        <end position="132"/>
    </location>
</feature>
<dbReference type="RefSeq" id="XP_020108925.1">
    <property type="nucleotide sequence ID" value="XM_020253336.1"/>
</dbReference>
<dbReference type="PANTHER" id="PTHR45090">
    <property type="entry name" value="CHAPERONE PROTEIN DNAJ 20 CHLOROPLASTIC"/>
    <property type="match status" value="1"/>
</dbReference>
<dbReference type="GeneID" id="109724491"/>
<dbReference type="InterPro" id="IPR001623">
    <property type="entry name" value="DnaJ_domain"/>
</dbReference>
<proteinExistence type="predicted"/>
<gene>
    <name evidence="4" type="primary">LOC109724491</name>
</gene>
<evidence type="ECO:0000259" key="2">
    <source>
        <dbReference type="PROSITE" id="PS50076"/>
    </source>
</evidence>
<protein>
    <submittedName>
        <fullName evidence="4">Uncharacterized protein LOC109724491</fullName>
    </submittedName>
</protein>
<dbReference type="SUPFAM" id="SSF46565">
    <property type="entry name" value="Chaperone J-domain"/>
    <property type="match status" value="1"/>
</dbReference>
<dbReference type="PROSITE" id="PS50076">
    <property type="entry name" value="DNAJ_2"/>
    <property type="match status" value="1"/>
</dbReference>
<dbReference type="SMART" id="SM00271">
    <property type="entry name" value="DnaJ"/>
    <property type="match status" value="1"/>
</dbReference>
<dbReference type="PANTHER" id="PTHR45090:SF6">
    <property type="entry name" value="J DOMAIN-CONTAINING PROTEIN"/>
    <property type="match status" value="1"/>
</dbReference>
<dbReference type="PRINTS" id="PR00625">
    <property type="entry name" value="JDOMAIN"/>
</dbReference>
<feature type="compositionally biased region" description="Basic and acidic residues" evidence="1">
    <location>
        <begin position="175"/>
        <end position="185"/>
    </location>
</feature>
<dbReference type="GO" id="GO:0009507">
    <property type="term" value="C:chloroplast"/>
    <property type="evidence" value="ECO:0007669"/>
    <property type="project" value="TreeGrafter"/>
</dbReference>